<protein>
    <submittedName>
        <fullName evidence="2">Uncharacterized protein</fullName>
    </submittedName>
</protein>
<accession>A0A6M3IEN7</accession>
<feature type="region of interest" description="Disordered" evidence="1">
    <location>
        <begin position="53"/>
        <end position="74"/>
    </location>
</feature>
<proteinExistence type="predicted"/>
<dbReference type="EMBL" id="MT141168">
    <property type="protein sequence ID" value="QJA55617.1"/>
    <property type="molecule type" value="Genomic_DNA"/>
</dbReference>
<evidence type="ECO:0000256" key="1">
    <source>
        <dbReference type="SAM" id="MobiDB-lite"/>
    </source>
</evidence>
<sequence length="74" mass="8265">MAIKKEVNVGKVVMMLRDRFGLTFEEIGTEWLDKSKQRINIIYHKQKALSAPPVNVNSASSTNTSINSTAKNTL</sequence>
<organism evidence="2">
    <name type="scientific">viral metagenome</name>
    <dbReference type="NCBI Taxonomy" id="1070528"/>
    <lineage>
        <taxon>unclassified sequences</taxon>
        <taxon>metagenomes</taxon>
        <taxon>organismal metagenomes</taxon>
    </lineage>
</organism>
<dbReference type="EMBL" id="MT142365">
    <property type="protein sequence ID" value="QJA79047.1"/>
    <property type="molecule type" value="Genomic_DNA"/>
</dbReference>
<gene>
    <name evidence="3" type="ORF">MM415A00947_0002</name>
    <name evidence="2" type="ORF">MM415B02028_0027</name>
</gene>
<evidence type="ECO:0000313" key="3">
    <source>
        <dbReference type="EMBL" id="QJA79047.1"/>
    </source>
</evidence>
<evidence type="ECO:0000313" key="2">
    <source>
        <dbReference type="EMBL" id="QJA55617.1"/>
    </source>
</evidence>
<dbReference type="AlphaFoldDB" id="A0A6M3IEN7"/>
<name>A0A6M3IEN7_9ZZZZ</name>
<feature type="compositionally biased region" description="Low complexity" evidence="1">
    <location>
        <begin position="54"/>
        <end position="74"/>
    </location>
</feature>
<reference evidence="2" key="1">
    <citation type="submission" date="2020-03" db="EMBL/GenBank/DDBJ databases">
        <title>The deep terrestrial virosphere.</title>
        <authorList>
            <person name="Holmfeldt K."/>
            <person name="Nilsson E."/>
            <person name="Simone D."/>
            <person name="Lopez-Fernandez M."/>
            <person name="Wu X."/>
            <person name="de Brujin I."/>
            <person name="Lundin D."/>
            <person name="Andersson A."/>
            <person name="Bertilsson S."/>
            <person name="Dopson M."/>
        </authorList>
    </citation>
    <scope>NUCLEOTIDE SEQUENCE</scope>
    <source>
        <strain evidence="3">MM415A00947</strain>
        <strain evidence="2">MM415B02028</strain>
    </source>
</reference>